<comment type="caution">
    <text evidence="1">The sequence shown here is derived from an EMBL/GenBank/DDBJ whole genome shotgun (WGS) entry which is preliminary data.</text>
</comment>
<protein>
    <submittedName>
        <fullName evidence="1">Uncharacterized protein</fullName>
    </submittedName>
</protein>
<reference evidence="1 2" key="1">
    <citation type="submission" date="2019-07" db="EMBL/GenBank/DDBJ databases">
        <title>Genome sequencing of lignin-degrading bacterial isolates.</title>
        <authorList>
            <person name="Gladden J."/>
        </authorList>
    </citation>
    <scope>NUCLEOTIDE SEQUENCE [LARGE SCALE GENOMIC DNA]</scope>
    <source>
        <strain evidence="1 2">J11</strain>
    </source>
</reference>
<dbReference type="EMBL" id="VLJN01000045">
    <property type="protein sequence ID" value="TWG80388.1"/>
    <property type="molecule type" value="Genomic_DNA"/>
</dbReference>
<keyword evidence="2" id="KW-1185">Reference proteome</keyword>
<name>A0A562B5S8_9BURK</name>
<dbReference type="AlphaFoldDB" id="A0A562B5S8"/>
<dbReference type="Proteomes" id="UP000318141">
    <property type="component" value="Unassembled WGS sequence"/>
</dbReference>
<evidence type="ECO:0000313" key="1">
    <source>
        <dbReference type="EMBL" id="TWG80388.1"/>
    </source>
</evidence>
<sequence length="117" mass="12572">MALHMISFAAGPAATSHMALSEAICGIGPAAQVLTSQWLLISRRSQAEILGELARYIDDKDTLIVASIDPAKLASYNLPDAVRRWLAMSLQRCGSTARADRLRASRGVSAVCKDFPD</sequence>
<evidence type="ECO:0000313" key="2">
    <source>
        <dbReference type="Proteomes" id="UP000318141"/>
    </source>
</evidence>
<accession>A0A562B5S8</accession>
<organism evidence="1 2">
    <name type="scientific">Cupriavidus gilardii J11</name>
    <dbReference type="NCBI Taxonomy" id="936133"/>
    <lineage>
        <taxon>Bacteria</taxon>
        <taxon>Pseudomonadati</taxon>
        <taxon>Pseudomonadota</taxon>
        <taxon>Betaproteobacteria</taxon>
        <taxon>Burkholderiales</taxon>
        <taxon>Burkholderiaceae</taxon>
        <taxon>Cupriavidus</taxon>
    </lineage>
</organism>
<proteinExistence type="predicted"/>
<gene>
    <name evidence="1" type="ORF">L602_000500000340</name>
</gene>